<dbReference type="Pfam" id="PF20172">
    <property type="entry name" value="DUF6538"/>
    <property type="match status" value="1"/>
</dbReference>
<keyword evidence="3" id="KW-0238">DNA-binding</keyword>
<dbReference type="GO" id="GO:0006310">
    <property type="term" value="P:DNA recombination"/>
    <property type="evidence" value="ECO:0007669"/>
    <property type="project" value="UniProtKB-KW"/>
</dbReference>
<keyword evidence="2" id="KW-0229">DNA integration</keyword>
<dbReference type="AlphaFoldDB" id="A0A1M5PQQ6"/>
<dbReference type="PANTHER" id="PTHR30349">
    <property type="entry name" value="PHAGE INTEGRASE-RELATED"/>
    <property type="match status" value="1"/>
</dbReference>
<evidence type="ECO:0000256" key="4">
    <source>
        <dbReference type="ARBA" id="ARBA00023172"/>
    </source>
</evidence>
<keyword evidence="4" id="KW-0233">DNA recombination</keyword>
<dbReference type="EMBL" id="FQUP01000012">
    <property type="protein sequence ID" value="SHH04167.1"/>
    <property type="molecule type" value="Genomic_DNA"/>
</dbReference>
<dbReference type="PROSITE" id="PS51898">
    <property type="entry name" value="TYR_RECOMBINASE"/>
    <property type="match status" value="1"/>
</dbReference>
<comment type="similarity">
    <text evidence="1">Belongs to the 'phage' integrase family.</text>
</comment>
<organism evidence="6 7">
    <name type="scientific">Kaistia soli DSM 19436</name>
    <dbReference type="NCBI Taxonomy" id="1122133"/>
    <lineage>
        <taxon>Bacteria</taxon>
        <taxon>Pseudomonadati</taxon>
        <taxon>Pseudomonadota</taxon>
        <taxon>Alphaproteobacteria</taxon>
        <taxon>Hyphomicrobiales</taxon>
        <taxon>Kaistiaceae</taxon>
        <taxon>Kaistia</taxon>
    </lineage>
</organism>
<dbReference type="InterPro" id="IPR046668">
    <property type="entry name" value="DUF6538"/>
</dbReference>
<evidence type="ECO:0000256" key="3">
    <source>
        <dbReference type="ARBA" id="ARBA00023125"/>
    </source>
</evidence>
<feature type="domain" description="Tyr recombinase" evidence="5">
    <location>
        <begin position="381"/>
        <end position="574"/>
    </location>
</feature>
<reference evidence="6 7" key="1">
    <citation type="submission" date="2016-11" db="EMBL/GenBank/DDBJ databases">
        <authorList>
            <person name="Jaros S."/>
            <person name="Januszkiewicz K."/>
            <person name="Wedrychowicz H."/>
        </authorList>
    </citation>
    <scope>NUCLEOTIDE SEQUENCE [LARGE SCALE GENOMIC DNA]</scope>
    <source>
        <strain evidence="6 7">DSM 19436</strain>
    </source>
</reference>
<sequence length="597" mass="67778">MVLATNIVRRAGSANYSVRKRMPKDLWQAFGNKLIWRSLGTPDPEEAKRRARRVLDELDREFDDMRARTSMSEHDIQEAVWSRYNELVDADERFRQDQPDGDDLDEIWRHLEAEFGEFDLQAYRIFETIRDRIEHDQAERAQRLTALKIGTSRGDTQLVAGAVMKVAKAKRVALPKGSSDYKKLAQGLQRAELEALQRAQERDEGDFSGVPRDRLVKPPVAAPAAAPGRSIPALFERYVRENPKNVKPDTLAQTRMAVKLFIGYVGERSPVTVIDKLRVGDWKDLLLRYPVKAAETKIFAGLSLEEIVACNDALPEEQRKPPISPKTVNRYMAGLSAFANWLVPQGHLPANPLLDMFITVEKDTSKPVFSTEELTTLFSSPLFTGCQSDEKLALIAQPGNLQIRDHRYWLPLVMLWSGARPAEIAQLLVKDVREQHGKWIMHITEEGSDDKSMKTKGSMRVVPIHTELVRLGFVDFAKAQKEKGEKHLFPEAERNSRGQMAAKFSRDFGRYLEKVAIKEGRGPSLYSFRHGSADALRRAEYLDEEFAMILGHAKHTQTGRYGHLPEGMLRQRVELVEAIAYPGLDLSHLYPATRQGF</sequence>
<gene>
    <name evidence="6" type="ORF">SAMN02745157_0215</name>
</gene>
<dbReference type="CDD" id="cd01184">
    <property type="entry name" value="INT_C_like_1"/>
    <property type="match status" value="1"/>
</dbReference>
<dbReference type="InterPro" id="IPR013762">
    <property type="entry name" value="Integrase-like_cat_sf"/>
</dbReference>
<dbReference type="GO" id="GO:0003677">
    <property type="term" value="F:DNA binding"/>
    <property type="evidence" value="ECO:0007669"/>
    <property type="project" value="UniProtKB-KW"/>
</dbReference>
<dbReference type="InterPro" id="IPR050090">
    <property type="entry name" value="Tyrosine_recombinase_XerCD"/>
</dbReference>
<dbReference type="InterPro" id="IPR011010">
    <property type="entry name" value="DNA_brk_join_enz"/>
</dbReference>
<dbReference type="Proteomes" id="UP000184485">
    <property type="component" value="Unassembled WGS sequence"/>
</dbReference>
<evidence type="ECO:0000259" key="5">
    <source>
        <dbReference type="PROSITE" id="PS51898"/>
    </source>
</evidence>
<accession>A0A1M5PQQ6</accession>
<protein>
    <submittedName>
        <fullName evidence="6">Site-specific recombinase XerD</fullName>
    </submittedName>
</protein>
<dbReference type="InterPro" id="IPR010998">
    <property type="entry name" value="Integrase_recombinase_N"/>
</dbReference>
<dbReference type="SUPFAM" id="SSF56349">
    <property type="entry name" value="DNA breaking-rejoining enzymes"/>
    <property type="match status" value="1"/>
</dbReference>
<dbReference type="PANTHER" id="PTHR30349:SF41">
    <property type="entry name" value="INTEGRASE_RECOMBINASE PROTEIN MJ0367-RELATED"/>
    <property type="match status" value="1"/>
</dbReference>
<evidence type="ECO:0000256" key="2">
    <source>
        <dbReference type="ARBA" id="ARBA00022908"/>
    </source>
</evidence>
<dbReference type="Gene3D" id="1.10.150.130">
    <property type="match status" value="1"/>
</dbReference>
<evidence type="ECO:0000313" key="7">
    <source>
        <dbReference type="Proteomes" id="UP000184485"/>
    </source>
</evidence>
<evidence type="ECO:0000313" key="6">
    <source>
        <dbReference type="EMBL" id="SHH04167.1"/>
    </source>
</evidence>
<dbReference type="InterPro" id="IPR002104">
    <property type="entry name" value="Integrase_catalytic"/>
</dbReference>
<dbReference type="Gene3D" id="1.10.443.10">
    <property type="entry name" value="Intergrase catalytic core"/>
    <property type="match status" value="1"/>
</dbReference>
<keyword evidence="7" id="KW-1185">Reference proteome</keyword>
<proteinExistence type="inferred from homology"/>
<dbReference type="STRING" id="1122133.SAMN02745157_0215"/>
<dbReference type="Pfam" id="PF00589">
    <property type="entry name" value="Phage_integrase"/>
    <property type="match status" value="1"/>
</dbReference>
<name>A0A1M5PQQ6_9HYPH</name>
<evidence type="ECO:0000256" key="1">
    <source>
        <dbReference type="ARBA" id="ARBA00008857"/>
    </source>
</evidence>
<dbReference type="GO" id="GO:0015074">
    <property type="term" value="P:DNA integration"/>
    <property type="evidence" value="ECO:0007669"/>
    <property type="project" value="UniProtKB-KW"/>
</dbReference>